<accession>A0A100W2G4</accession>
<name>A0A100W2G4_9MYCO</name>
<evidence type="ECO:0000256" key="1">
    <source>
        <dbReference type="SAM" id="SignalP"/>
    </source>
</evidence>
<keyword evidence="1" id="KW-0732">Signal</keyword>
<reference evidence="3" key="2">
    <citation type="submission" date="2016-02" db="EMBL/GenBank/DDBJ databases">
        <title>Draft genome sequence of five rapidly growing Mycobacterium species.</title>
        <authorList>
            <person name="Katahira K."/>
            <person name="Gotou Y."/>
            <person name="Iida K."/>
            <person name="Ogura Y."/>
            <person name="Hayashi T."/>
        </authorList>
    </citation>
    <scope>NUCLEOTIDE SEQUENCE [LARGE SCALE GENOMIC DNA]</scope>
    <source>
        <strain evidence="3">JCM15654</strain>
    </source>
</reference>
<reference evidence="3" key="1">
    <citation type="journal article" date="2016" name="Genome Announc.">
        <title>Draft Genome Sequences of Five Rapidly Growing Mycobacterium Species, M. thermoresistibile, M. fortuitum subsp. acetamidolyticum, M. canariasense, M. brisbanense, and M. novocastrense.</title>
        <authorList>
            <person name="Katahira K."/>
            <person name="Ogura Y."/>
            <person name="Gotoh Y."/>
            <person name="Hayashi T."/>
        </authorList>
    </citation>
    <scope>NUCLEOTIDE SEQUENCE [LARGE SCALE GENOMIC DNA]</scope>
    <source>
        <strain evidence="3">JCM15654</strain>
    </source>
</reference>
<proteinExistence type="predicted"/>
<organism evidence="2 3">
    <name type="scientific">Mycolicibacterium brisbanense</name>
    <dbReference type="NCBI Taxonomy" id="146020"/>
    <lineage>
        <taxon>Bacteria</taxon>
        <taxon>Bacillati</taxon>
        <taxon>Actinomycetota</taxon>
        <taxon>Actinomycetes</taxon>
        <taxon>Mycobacteriales</taxon>
        <taxon>Mycobacteriaceae</taxon>
        <taxon>Mycolicibacterium</taxon>
    </lineage>
</organism>
<feature type="chain" id="PRO_5007089776" description="PASTA domain-containing protein" evidence="1">
    <location>
        <begin position="28"/>
        <end position="105"/>
    </location>
</feature>
<feature type="signal peptide" evidence="1">
    <location>
        <begin position="1"/>
        <end position="27"/>
    </location>
</feature>
<sequence>MRVKWAMGAVAVAVIGLVGAPAGLASADETAQETISRLQSQGYTVNIDRVGTAPLDQCVVTSVRNPQQVKQWVPYTGPGRGNGNDRVLVQVVTSQTVSVSLNCQG</sequence>
<evidence type="ECO:0008006" key="4">
    <source>
        <dbReference type="Google" id="ProtNLM"/>
    </source>
</evidence>
<protein>
    <recommendedName>
        <fullName evidence="4">PASTA domain-containing protein</fullName>
    </recommendedName>
</protein>
<evidence type="ECO:0000313" key="2">
    <source>
        <dbReference type="EMBL" id="GAS90397.1"/>
    </source>
</evidence>
<dbReference type="AlphaFoldDB" id="A0A100W2G4"/>
<comment type="caution">
    <text evidence="2">The sequence shown here is derived from an EMBL/GenBank/DDBJ whole genome shotgun (WGS) entry which is preliminary data.</text>
</comment>
<dbReference type="EMBL" id="BCSX01000040">
    <property type="protein sequence ID" value="GAS90397.1"/>
    <property type="molecule type" value="Genomic_DNA"/>
</dbReference>
<gene>
    <name evidence="2" type="ORF">RMCB_4493</name>
</gene>
<dbReference type="Proteomes" id="UP000069620">
    <property type="component" value="Unassembled WGS sequence"/>
</dbReference>
<keyword evidence="3" id="KW-1185">Reference proteome</keyword>
<evidence type="ECO:0000313" key="3">
    <source>
        <dbReference type="Proteomes" id="UP000069620"/>
    </source>
</evidence>
<dbReference type="RefSeq" id="WP_029366327.1">
    <property type="nucleotide sequence ID" value="NZ_BCSX01000040.1"/>
</dbReference>